<evidence type="ECO:0000313" key="8">
    <source>
        <dbReference type="Proteomes" id="UP001432128"/>
    </source>
</evidence>
<dbReference type="EMBL" id="CP108021">
    <property type="protein sequence ID" value="WUM20083.1"/>
    <property type="molecule type" value="Genomic_DNA"/>
</dbReference>
<evidence type="ECO:0000256" key="5">
    <source>
        <dbReference type="ARBA" id="ARBA00023288"/>
    </source>
</evidence>
<name>A0AAU4K280_9NOCA</name>
<dbReference type="KEGG" id="whr:OG579_20745"/>
<evidence type="ECO:0000313" key="7">
    <source>
        <dbReference type="EMBL" id="WUM20083.1"/>
    </source>
</evidence>
<evidence type="ECO:0000256" key="3">
    <source>
        <dbReference type="ARBA" id="ARBA00023136"/>
    </source>
</evidence>
<dbReference type="Pfam" id="PF14041">
    <property type="entry name" value="Lipoprotein_21"/>
    <property type="match status" value="1"/>
</dbReference>
<feature type="compositionally biased region" description="Low complexity" evidence="6">
    <location>
        <begin position="10"/>
        <end position="43"/>
    </location>
</feature>
<evidence type="ECO:0000256" key="1">
    <source>
        <dbReference type="ARBA" id="ARBA00022475"/>
    </source>
</evidence>
<sequence>MSFPTRDRTATATVTADPSSDVAPVTTPLPSTTTVTAVVPAAGGNSGGTGSGGSDNDAGCAPNIGTAAAATRDAARIPQPEHNGSWRAYNAGGAWCRGLSWIELDRAGALAPVRERQLLIYHDGHFQGTGIRCEAERGQYVLATSPDAITVQYTYVDPTNPAQQHSQGGVGKVDVTFRWNGSHVVMDGTLPYAFTEGKC</sequence>
<evidence type="ECO:0000256" key="6">
    <source>
        <dbReference type="SAM" id="MobiDB-lite"/>
    </source>
</evidence>
<feature type="compositionally biased region" description="Gly residues" evidence="6">
    <location>
        <begin position="44"/>
        <end position="53"/>
    </location>
</feature>
<keyword evidence="1" id="KW-1003">Cell membrane</keyword>
<dbReference type="AlphaFoldDB" id="A0AAU4K280"/>
<evidence type="ECO:0000256" key="2">
    <source>
        <dbReference type="ARBA" id="ARBA00022729"/>
    </source>
</evidence>
<reference evidence="7 8" key="1">
    <citation type="submission" date="2022-10" db="EMBL/GenBank/DDBJ databases">
        <title>The complete genomes of actinobacterial strains from the NBC collection.</title>
        <authorList>
            <person name="Joergensen T.S."/>
            <person name="Alvarez Arevalo M."/>
            <person name="Sterndorff E.B."/>
            <person name="Faurdal D."/>
            <person name="Vuksanovic O."/>
            <person name="Mourched A.-S."/>
            <person name="Charusanti P."/>
            <person name="Shaw S."/>
            <person name="Blin K."/>
            <person name="Weber T."/>
        </authorList>
    </citation>
    <scope>NUCLEOTIDE SEQUENCE [LARGE SCALE GENOMIC DNA]</scope>
    <source>
        <strain evidence="7 8">NBC_00319</strain>
    </source>
</reference>
<protein>
    <submittedName>
        <fullName evidence="7">LppP/LprE family lipoprotein</fullName>
    </submittedName>
</protein>
<accession>A0AAU4K280</accession>
<dbReference type="RefSeq" id="WP_328857494.1">
    <property type="nucleotide sequence ID" value="NZ_CP108021.1"/>
</dbReference>
<keyword evidence="4" id="KW-0564">Palmitate</keyword>
<organism evidence="7 8">
    <name type="scientific">Williamsia herbipolensis</name>
    <dbReference type="NCBI Taxonomy" id="1603258"/>
    <lineage>
        <taxon>Bacteria</taxon>
        <taxon>Bacillati</taxon>
        <taxon>Actinomycetota</taxon>
        <taxon>Actinomycetes</taxon>
        <taxon>Mycobacteriales</taxon>
        <taxon>Nocardiaceae</taxon>
        <taxon>Williamsia</taxon>
    </lineage>
</organism>
<feature type="region of interest" description="Disordered" evidence="6">
    <location>
        <begin position="1"/>
        <end position="59"/>
    </location>
</feature>
<keyword evidence="3" id="KW-0472">Membrane</keyword>
<keyword evidence="2" id="KW-0732">Signal</keyword>
<dbReference type="Proteomes" id="UP001432128">
    <property type="component" value="Chromosome"/>
</dbReference>
<evidence type="ECO:0000256" key="4">
    <source>
        <dbReference type="ARBA" id="ARBA00023139"/>
    </source>
</evidence>
<keyword evidence="5 7" id="KW-0449">Lipoprotein</keyword>
<proteinExistence type="predicted"/>
<dbReference type="InterPro" id="IPR025971">
    <property type="entry name" value="LppP/LprE"/>
</dbReference>
<gene>
    <name evidence="7" type="ORF">OG579_20745</name>
</gene>
<keyword evidence="8" id="KW-1185">Reference proteome</keyword>